<dbReference type="AlphaFoldDB" id="A0A914QN97"/>
<accession>A0A914QN97</accession>
<sequence length="126" mass="14061">MKALKENSIKKGDALSTARIAAILSAKKTSYLIPLCHQIPLSNVQVKFFFEENAVLIFSRVKTNWLTGVEMEALMSSTIAALVIYDMCKALGHDMKICDTKLIGKFGGKNDHGIVEFEKLHYKNLL</sequence>
<dbReference type="GO" id="GO:0006777">
    <property type="term" value="P:Mo-molybdopterin cofactor biosynthetic process"/>
    <property type="evidence" value="ECO:0007669"/>
    <property type="project" value="UniProtKB-KW"/>
</dbReference>
<dbReference type="InterPro" id="IPR036522">
    <property type="entry name" value="MoaC_sf"/>
</dbReference>
<dbReference type="InterPro" id="IPR002820">
    <property type="entry name" value="Mopterin_CF_biosynth-C_dom"/>
</dbReference>
<proteinExistence type="predicted"/>
<evidence type="ECO:0000313" key="4">
    <source>
        <dbReference type="Proteomes" id="UP000887578"/>
    </source>
</evidence>
<dbReference type="SUPFAM" id="SSF55040">
    <property type="entry name" value="Molybdenum cofactor biosynthesis protein C, MoaC"/>
    <property type="match status" value="1"/>
</dbReference>
<evidence type="ECO:0000259" key="3">
    <source>
        <dbReference type="Pfam" id="PF01967"/>
    </source>
</evidence>
<keyword evidence="4" id="KW-1185">Reference proteome</keyword>
<evidence type="ECO:0000256" key="1">
    <source>
        <dbReference type="ARBA" id="ARBA00005046"/>
    </source>
</evidence>
<protein>
    <submittedName>
        <fullName evidence="5">Molybdopterin cofactor biosynthesis C (MoaC) domain-containing protein</fullName>
    </submittedName>
</protein>
<comment type="pathway">
    <text evidence="1">Cofactor biosynthesis; molybdopterin biosynthesis.</text>
</comment>
<evidence type="ECO:0000256" key="2">
    <source>
        <dbReference type="ARBA" id="ARBA00023150"/>
    </source>
</evidence>
<dbReference type="Gene3D" id="3.30.70.640">
    <property type="entry name" value="Molybdopterin cofactor biosynthesis C (MoaC) domain"/>
    <property type="match status" value="1"/>
</dbReference>
<keyword evidence="2" id="KW-0501">Molybdenum cofactor biosynthesis</keyword>
<feature type="domain" description="Molybdopterin cofactor biosynthesis C (MoaC)" evidence="3">
    <location>
        <begin position="2"/>
        <end position="108"/>
    </location>
</feature>
<name>A0A914QN97_9BILA</name>
<organism evidence="4 5">
    <name type="scientific">Panagrolaimus davidi</name>
    <dbReference type="NCBI Taxonomy" id="227884"/>
    <lineage>
        <taxon>Eukaryota</taxon>
        <taxon>Metazoa</taxon>
        <taxon>Ecdysozoa</taxon>
        <taxon>Nematoda</taxon>
        <taxon>Chromadorea</taxon>
        <taxon>Rhabditida</taxon>
        <taxon>Tylenchina</taxon>
        <taxon>Panagrolaimomorpha</taxon>
        <taxon>Panagrolaimoidea</taxon>
        <taxon>Panagrolaimidae</taxon>
        <taxon>Panagrolaimus</taxon>
    </lineage>
</organism>
<dbReference type="Pfam" id="PF01967">
    <property type="entry name" value="MoaC"/>
    <property type="match status" value="1"/>
</dbReference>
<dbReference type="WBParaSite" id="PDA_v2.g5157.t1">
    <property type="protein sequence ID" value="PDA_v2.g5157.t1"/>
    <property type="gene ID" value="PDA_v2.g5157"/>
</dbReference>
<reference evidence="5" key="1">
    <citation type="submission" date="2022-11" db="UniProtKB">
        <authorList>
            <consortium name="WormBaseParasite"/>
        </authorList>
    </citation>
    <scope>IDENTIFICATION</scope>
</reference>
<evidence type="ECO:0000313" key="5">
    <source>
        <dbReference type="WBParaSite" id="PDA_v2.g5157.t1"/>
    </source>
</evidence>
<dbReference type="Proteomes" id="UP000887578">
    <property type="component" value="Unplaced"/>
</dbReference>